<accession>R7TNP9</accession>
<dbReference type="GO" id="GO:0006506">
    <property type="term" value="P:GPI anchor biosynthetic process"/>
    <property type="evidence" value="ECO:0007669"/>
    <property type="project" value="UniProtKB-UniPathway"/>
</dbReference>
<reference evidence="10 12" key="2">
    <citation type="journal article" date="2013" name="Nature">
        <title>Insights into bilaterian evolution from three spiralian genomes.</title>
        <authorList>
            <person name="Simakov O."/>
            <person name="Marletaz F."/>
            <person name="Cho S.J."/>
            <person name="Edsinger-Gonzales E."/>
            <person name="Havlak P."/>
            <person name="Hellsten U."/>
            <person name="Kuo D.H."/>
            <person name="Larsson T."/>
            <person name="Lv J."/>
            <person name="Arendt D."/>
            <person name="Savage R."/>
            <person name="Osoegawa K."/>
            <person name="de Jong P."/>
            <person name="Grimwood J."/>
            <person name="Chapman J.A."/>
            <person name="Shapiro H."/>
            <person name="Aerts A."/>
            <person name="Otillar R.P."/>
            <person name="Terry A.Y."/>
            <person name="Boore J.L."/>
            <person name="Grigoriev I.V."/>
            <person name="Lindberg D.R."/>
            <person name="Seaver E.C."/>
            <person name="Weisblat D.A."/>
            <person name="Putnam N.H."/>
            <person name="Rokhsar D.S."/>
        </authorList>
    </citation>
    <scope>NUCLEOTIDE SEQUENCE</scope>
    <source>
        <strain evidence="10 12">I ESC-2004</strain>
    </source>
</reference>
<organism evidence="10">
    <name type="scientific">Capitella teleta</name>
    <name type="common">Polychaete worm</name>
    <dbReference type="NCBI Taxonomy" id="283909"/>
    <lineage>
        <taxon>Eukaryota</taxon>
        <taxon>Metazoa</taxon>
        <taxon>Spiralia</taxon>
        <taxon>Lophotrochozoa</taxon>
        <taxon>Annelida</taxon>
        <taxon>Polychaeta</taxon>
        <taxon>Sedentaria</taxon>
        <taxon>Scolecida</taxon>
        <taxon>Capitellidae</taxon>
        <taxon>Capitella</taxon>
    </lineage>
</organism>
<dbReference type="EMBL" id="KB309853">
    <property type="protein sequence ID" value="ELT93166.1"/>
    <property type="molecule type" value="Genomic_DNA"/>
</dbReference>
<protein>
    <recommendedName>
        <fullName evidence="13">Phosphatidylinositol glycan anchor biosynthesis class U protein</fullName>
    </recommendedName>
</protein>
<feature type="transmembrane region" description="Helical" evidence="9">
    <location>
        <begin position="286"/>
        <end position="307"/>
    </location>
</feature>
<dbReference type="OMA" id="ALWHLWI"/>
<evidence type="ECO:0000256" key="2">
    <source>
        <dbReference type="ARBA" id="ARBA00004687"/>
    </source>
</evidence>
<evidence type="ECO:0000256" key="5">
    <source>
        <dbReference type="ARBA" id="ARBA00022692"/>
    </source>
</evidence>
<feature type="transmembrane region" description="Helical" evidence="9">
    <location>
        <begin position="81"/>
        <end position="100"/>
    </location>
</feature>
<feature type="transmembrane region" description="Helical" evidence="9">
    <location>
        <begin position="385"/>
        <end position="411"/>
    </location>
</feature>
<keyword evidence="8 9" id="KW-0472">Membrane</keyword>
<evidence type="ECO:0000256" key="7">
    <source>
        <dbReference type="ARBA" id="ARBA00022989"/>
    </source>
</evidence>
<dbReference type="FunCoup" id="R7TNP9">
    <property type="interactions" value="1720"/>
</dbReference>
<feature type="transmembrane region" description="Helical" evidence="9">
    <location>
        <begin position="357"/>
        <end position="379"/>
    </location>
</feature>
<evidence type="ECO:0000256" key="8">
    <source>
        <dbReference type="ARBA" id="ARBA00023136"/>
    </source>
</evidence>
<dbReference type="AlphaFoldDB" id="R7TNP9"/>
<evidence type="ECO:0000256" key="6">
    <source>
        <dbReference type="ARBA" id="ARBA00022824"/>
    </source>
</evidence>
<dbReference type="OrthoDB" id="549017at2759"/>
<evidence type="ECO:0000313" key="10">
    <source>
        <dbReference type="EMBL" id="ELT93166.1"/>
    </source>
</evidence>
<gene>
    <name evidence="10" type="ORF">CAPTEDRAFT_175379</name>
</gene>
<keyword evidence="12" id="KW-1185">Reference proteome</keyword>
<evidence type="ECO:0000256" key="4">
    <source>
        <dbReference type="ARBA" id="ARBA00022502"/>
    </source>
</evidence>
<evidence type="ECO:0000256" key="1">
    <source>
        <dbReference type="ARBA" id="ARBA00004477"/>
    </source>
</evidence>
<dbReference type="GO" id="GO:0042765">
    <property type="term" value="C:GPI-anchor transamidase complex"/>
    <property type="evidence" value="ECO:0007669"/>
    <property type="project" value="InterPro"/>
</dbReference>
<evidence type="ECO:0000256" key="9">
    <source>
        <dbReference type="SAM" id="Phobius"/>
    </source>
</evidence>
<comment type="similarity">
    <text evidence="3">Belongs to the PIGU family.</text>
</comment>
<dbReference type="EnsemblMetazoa" id="CapteT175379">
    <property type="protein sequence ID" value="CapteP175379"/>
    <property type="gene ID" value="CapteG175379"/>
</dbReference>
<dbReference type="STRING" id="283909.R7TNP9"/>
<keyword evidence="6" id="KW-0256">Endoplasmic reticulum</keyword>
<dbReference type="UniPathway" id="UPA00196"/>
<keyword evidence="7 9" id="KW-1133">Transmembrane helix</keyword>
<feature type="transmembrane region" description="Helical" evidence="9">
    <location>
        <begin position="141"/>
        <end position="165"/>
    </location>
</feature>
<dbReference type="InterPro" id="IPR009600">
    <property type="entry name" value="PIG-U"/>
</dbReference>
<dbReference type="PANTHER" id="PTHR13121">
    <property type="entry name" value="GPI TRANSAMIDASE COMPONENT PIG-U"/>
    <property type="match status" value="1"/>
</dbReference>
<keyword evidence="5 9" id="KW-0812">Transmembrane</keyword>
<dbReference type="Pfam" id="PF06728">
    <property type="entry name" value="PIG-U"/>
    <property type="match status" value="1"/>
</dbReference>
<evidence type="ECO:0008006" key="13">
    <source>
        <dbReference type="Google" id="ProtNLM"/>
    </source>
</evidence>
<name>R7TNP9_CAPTE</name>
<keyword evidence="4" id="KW-0337">GPI-anchor biosynthesis</keyword>
<reference evidence="12" key="1">
    <citation type="submission" date="2012-12" db="EMBL/GenBank/DDBJ databases">
        <authorList>
            <person name="Hellsten U."/>
            <person name="Grimwood J."/>
            <person name="Chapman J.A."/>
            <person name="Shapiro H."/>
            <person name="Aerts A."/>
            <person name="Otillar R.P."/>
            <person name="Terry A.Y."/>
            <person name="Boore J.L."/>
            <person name="Simakov O."/>
            <person name="Marletaz F."/>
            <person name="Cho S.-J."/>
            <person name="Edsinger-Gonzales E."/>
            <person name="Havlak P."/>
            <person name="Kuo D.-H."/>
            <person name="Larsson T."/>
            <person name="Lv J."/>
            <person name="Arendt D."/>
            <person name="Savage R."/>
            <person name="Osoegawa K."/>
            <person name="de Jong P."/>
            <person name="Lindberg D.R."/>
            <person name="Seaver E.C."/>
            <person name="Weisblat D.A."/>
            <person name="Putnam N.H."/>
            <person name="Grigoriev I.V."/>
            <person name="Rokhsar D.S."/>
        </authorList>
    </citation>
    <scope>NUCLEOTIDE SEQUENCE</scope>
    <source>
        <strain evidence="12">I ESC-2004</strain>
    </source>
</reference>
<feature type="transmembrane region" description="Helical" evidence="9">
    <location>
        <begin position="185"/>
        <end position="211"/>
    </location>
</feature>
<feature type="transmembrane region" description="Helical" evidence="9">
    <location>
        <begin position="223"/>
        <end position="246"/>
    </location>
</feature>
<dbReference type="HOGENOM" id="CLU_030193_0_0_1"/>
<evidence type="ECO:0000313" key="12">
    <source>
        <dbReference type="Proteomes" id="UP000014760"/>
    </source>
</evidence>
<feature type="transmembrane region" description="Helical" evidence="9">
    <location>
        <begin position="258"/>
        <end position="279"/>
    </location>
</feature>
<comment type="subcellular location">
    <subcellularLocation>
        <location evidence="1">Endoplasmic reticulum membrane</location>
        <topology evidence="1">Multi-pass membrane protein</topology>
    </subcellularLocation>
</comment>
<sequence>MMAFPFLLTCFVGMGLRYWLFGTSLAGWFAEQNEIVTPLTSWKRVTEGLSLFNLDRSPYEGDIFHETPLVLRLLNQLNNSFGSSLYILFMLLDLLIAVLLERIAKHHGRYLLQEQARKISEYSTEAQDILLKTNALQITRLIIVAGYLFNPYVVMTCIAKSTAIFNNLAIVSAMLLTLKGNQTWACLWIAVAAYLSFYPIMLVVPAAIFIAQRQGTDLSSPQCISSVMKTVLCTLTSLTALLYISFTLEGSWQFLNSTYGFILSVPDLTPNMGVFWYFFTEMFEHFCLFFLWVFQINAFIYTVPLSIKLRDQPIFLMFMLIALMAIFKSYPSYADCALYLSLIPLWRHVLPQTRNNFIVVCMLMVCSVLAPVLWHLWIYSGSANANFYFAIALVFSTAQIFLVTDLLFAFLRREYDLLHGSKPLIINGKPTEVILE</sequence>
<dbReference type="EMBL" id="AMQN01002679">
    <property type="status" value="NOT_ANNOTATED_CDS"/>
    <property type="molecule type" value="Genomic_DNA"/>
</dbReference>
<dbReference type="GO" id="GO:0016255">
    <property type="term" value="P:attachment of GPI anchor to protein"/>
    <property type="evidence" value="ECO:0007669"/>
    <property type="project" value="InterPro"/>
</dbReference>
<evidence type="ECO:0000313" key="11">
    <source>
        <dbReference type="EnsemblMetazoa" id="CapteP175379"/>
    </source>
</evidence>
<proteinExistence type="inferred from homology"/>
<dbReference type="Proteomes" id="UP000014760">
    <property type="component" value="Unassembled WGS sequence"/>
</dbReference>
<dbReference type="PANTHER" id="PTHR13121:SF0">
    <property type="entry name" value="PHOSPHATIDYLINOSITOL GLYCAN ANCHOR BIOSYNTHESIS CLASS U PROTEIN"/>
    <property type="match status" value="1"/>
</dbReference>
<comment type="pathway">
    <text evidence="2">Glycolipid biosynthesis; glycosylphosphatidylinositol-anchor biosynthesis.</text>
</comment>
<evidence type="ECO:0000256" key="3">
    <source>
        <dbReference type="ARBA" id="ARBA00010026"/>
    </source>
</evidence>
<reference evidence="11" key="3">
    <citation type="submission" date="2015-06" db="UniProtKB">
        <authorList>
            <consortium name="EnsemblMetazoa"/>
        </authorList>
    </citation>
    <scope>IDENTIFICATION</scope>
</reference>